<accession>E3QVL8</accession>
<name>E3QVL8_COLGM</name>
<evidence type="ECO:0000313" key="3">
    <source>
        <dbReference type="Proteomes" id="UP000008782"/>
    </source>
</evidence>
<dbReference type="RefSeq" id="XP_008098926.1">
    <property type="nucleotide sequence ID" value="XM_008100735.1"/>
</dbReference>
<feature type="region of interest" description="Disordered" evidence="1">
    <location>
        <begin position="78"/>
        <end position="145"/>
    </location>
</feature>
<evidence type="ECO:0000313" key="2">
    <source>
        <dbReference type="EMBL" id="EFQ34906.1"/>
    </source>
</evidence>
<organism evidence="3">
    <name type="scientific">Colletotrichum graminicola (strain M1.001 / M2 / FGSC 10212)</name>
    <name type="common">Maize anthracnose fungus</name>
    <name type="synonym">Glomerella graminicola</name>
    <dbReference type="NCBI Taxonomy" id="645133"/>
    <lineage>
        <taxon>Eukaryota</taxon>
        <taxon>Fungi</taxon>
        <taxon>Dikarya</taxon>
        <taxon>Ascomycota</taxon>
        <taxon>Pezizomycotina</taxon>
        <taxon>Sordariomycetes</taxon>
        <taxon>Hypocreomycetidae</taxon>
        <taxon>Glomerellales</taxon>
        <taxon>Glomerellaceae</taxon>
        <taxon>Colletotrichum</taxon>
        <taxon>Colletotrichum graminicola species complex</taxon>
    </lineage>
</organism>
<dbReference type="HOGENOM" id="CLU_1786711_0_0_1"/>
<feature type="compositionally biased region" description="Low complexity" evidence="1">
    <location>
        <begin position="78"/>
        <end position="89"/>
    </location>
</feature>
<reference evidence="3" key="1">
    <citation type="journal article" date="2012" name="Nat. Genet.">
        <title>Lifestyle transitions in plant pathogenic Colletotrichum fungi deciphered by genome and transcriptome analyses.</title>
        <authorList>
            <person name="O'Connell R.J."/>
            <person name="Thon M.R."/>
            <person name="Hacquard S."/>
            <person name="Amyotte S.G."/>
            <person name="Kleemann J."/>
            <person name="Torres M.F."/>
            <person name="Damm U."/>
            <person name="Buiate E.A."/>
            <person name="Epstein L."/>
            <person name="Alkan N."/>
            <person name="Altmueller J."/>
            <person name="Alvarado-Balderrama L."/>
            <person name="Bauser C.A."/>
            <person name="Becker C."/>
            <person name="Birren B.W."/>
            <person name="Chen Z."/>
            <person name="Choi J."/>
            <person name="Crouch J.A."/>
            <person name="Duvick J.P."/>
            <person name="Farman M.A."/>
            <person name="Gan P."/>
            <person name="Heiman D."/>
            <person name="Henrissat B."/>
            <person name="Howard R.J."/>
            <person name="Kabbage M."/>
            <person name="Koch C."/>
            <person name="Kracher B."/>
            <person name="Kubo Y."/>
            <person name="Law A.D."/>
            <person name="Lebrun M.-H."/>
            <person name="Lee Y.-H."/>
            <person name="Miyara I."/>
            <person name="Moore N."/>
            <person name="Neumann U."/>
            <person name="Nordstroem K."/>
            <person name="Panaccione D.G."/>
            <person name="Panstruga R."/>
            <person name="Place M."/>
            <person name="Proctor R.H."/>
            <person name="Prusky D."/>
            <person name="Rech G."/>
            <person name="Reinhardt R."/>
            <person name="Rollins J.A."/>
            <person name="Rounsley S."/>
            <person name="Schardl C.L."/>
            <person name="Schwartz D.C."/>
            <person name="Shenoy N."/>
            <person name="Shirasu K."/>
            <person name="Sikhakolli U.R."/>
            <person name="Stueber K."/>
            <person name="Sukno S.A."/>
            <person name="Sweigard J.A."/>
            <person name="Takano Y."/>
            <person name="Takahara H."/>
            <person name="Trail F."/>
            <person name="van der Does H.C."/>
            <person name="Voll L.M."/>
            <person name="Will I."/>
            <person name="Young S."/>
            <person name="Zeng Q."/>
            <person name="Zhang J."/>
            <person name="Zhou S."/>
            <person name="Dickman M.B."/>
            <person name="Schulze-Lefert P."/>
            <person name="Ver Loren van Themaat E."/>
            <person name="Ma L.-J."/>
            <person name="Vaillancourt L.J."/>
        </authorList>
    </citation>
    <scope>NUCLEOTIDE SEQUENCE [LARGE SCALE GENOMIC DNA]</scope>
    <source>
        <strain evidence="3">M1.001 / M2 / FGSC 10212</strain>
    </source>
</reference>
<dbReference type="STRING" id="645133.E3QVL8"/>
<sequence>MGIEIEAPKCDNCGFNDCIKHITEYDALCSNAIARQKYESTEVSEGVPFLPTVLSVNVPFGLFEEIRTCYTCGPTTITAPITQPATEPQSAPSKGPSGRAGHWLESSPGHGSGPSSGSSSGSRSAASASISPNPSSSSDAGSSSR</sequence>
<dbReference type="eggNOG" id="ENOG502T0QC">
    <property type="taxonomic scope" value="Eukaryota"/>
</dbReference>
<keyword evidence="3" id="KW-1185">Reference proteome</keyword>
<dbReference type="EMBL" id="GG697385">
    <property type="protein sequence ID" value="EFQ34906.1"/>
    <property type="molecule type" value="Genomic_DNA"/>
</dbReference>
<proteinExistence type="predicted"/>
<dbReference type="VEuPathDB" id="FungiDB:GLRG_10050"/>
<dbReference type="GeneID" id="24415415"/>
<gene>
    <name evidence="2" type="ORF">GLRG_10050</name>
</gene>
<dbReference type="AlphaFoldDB" id="E3QVL8"/>
<dbReference type="Proteomes" id="UP000008782">
    <property type="component" value="Unassembled WGS sequence"/>
</dbReference>
<feature type="compositionally biased region" description="Low complexity" evidence="1">
    <location>
        <begin position="106"/>
        <end position="145"/>
    </location>
</feature>
<protein>
    <submittedName>
        <fullName evidence="2">Uncharacterized protein</fullName>
    </submittedName>
</protein>
<evidence type="ECO:0000256" key="1">
    <source>
        <dbReference type="SAM" id="MobiDB-lite"/>
    </source>
</evidence>